<keyword evidence="1" id="KW-0129">CBS domain</keyword>
<dbReference type="InterPro" id="IPR000160">
    <property type="entry name" value="GGDEF_dom"/>
</dbReference>
<dbReference type="InterPro" id="IPR035919">
    <property type="entry name" value="EAL_sf"/>
</dbReference>
<evidence type="ECO:0000259" key="3">
    <source>
        <dbReference type="PROSITE" id="PS50887"/>
    </source>
</evidence>
<comment type="caution">
    <text evidence="5">The sequence shown here is derived from an EMBL/GenBank/DDBJ whole genome shotgun (WGS) entry which is preliminary data.</text>
</comment>
<evidence type="ECO:0000256" key="1">
    <source>
        <dbReference type="PROSITE-ProRule" id="PRU00703"/>
    </source>
</evidence>
<dbReference type="NCBIfam" id="TIGR00254">
    <property type="entry name" value="GGDEF"/>
    <property type="match status" value="1"/>
</dbReference>
<accession>A0A420WBV3</accession>
<dbReference type="Pfam" id="PF00990">
    <property type="entry name" value="GGDEF"/>
    <property type="match status" value="1"/>
</dbReference>
<dbReference type="EMBL" id="RBIG01000003">
    <property type="protein sequence ID" value="RKQ68494.1"/>
    <property type="molecule type" value="Genomic_DNA"/>
</dbReference>
<feature type="domain" description="CBS" evidence="4">
    <location>
        <begin position="297"/>
        <end position="356"/>
    </location>
</feature>
<dbReference type="PANTHER" id="PTHR33121">
    <property type="entry name" value="CYCLIC DI-GMP PHOSPHODIESTERASE PDEF"/>
    <property type="match status" value="1"/>
</dbReference>
<dbReference type="PANTHER" id="PTHR33121:SF76">
    <property type="entry name" value="SIGNALING PROTEIN"/>
    <property type="match status" value="1"/>
</dbReference>
<evidence type="ECO:0000259" key="4">
    <source>
        <dbReference type="PROSITE" id="PS51371"/>
    </source>
</evidence>
<dbReference type="PROSITE" id="PS50883">
    <property type="entry name" value="EAL"/>
    <property type="match status" value="1"/>
</dbReference>
<dbReference type="CDD" id="cd01949">
    <property type="entry name" value="GGDEF"/>
    <property type="match status" value="1"/>
</dbReference>
<dbReference type="InterPro" id="IPR029787">
    <property type="entry name" value="Nucleotide_cyclase"/>
</dbReference>
<evidence type="ECO:0000313" key="6">
    <source>
        <dbReference type="Proteomes" id="UP000277424"/>
    </source>
</evidence>
<dbReference type="SUPFAM" id="SSF55073">
    <property type="entry name" value="Nucleotide cyclase"/>
    <property type="match status" value="1"/>
</dbReference>
<reference evidence="5 6" key="1">
    <citation type="submission" date="2018-10" db="EMBL/GenBank/DDBJ databases">
        <title>Comparative analysis of microorganisms from saline springs in Andes Mountain Range, Colombia.</title>
        <authorList>
            <person name="Rubin E."/>
        </authorList>
    </citation>
    <scope>NUCLEOTIDE SEQUENCE [LARGE SCALE GENOMIC DNA]</scope>
    <source>
        <strain evidence="5 6">USBA 36</strain>
    </source>
</reference>
<feature type="domain" description="GGDEF" evidence="3">
    <location>
        <begin position="455"/>
        <end position="611"/>
    </location>
</feature>
<dbReference type="Pfam" id="PF00571">
    <property type="entry name" value="CBS"/>
    <property type="match status" value="1"/>
</dbReference>
<organism evidence="5 6">
    <name type="scientific">Oceanibaculum indicum</name>
    <dbReference type="NCBI Taxonomy" id="526216"/>
    <lineage>
        <taxon>Bacteria</taxon>
        <taxon>Pseudomonadati</taxon>
        <taxon>Pseudomonadota</taxon>
        <taxon>Alphaproteobacteria</taxon>
        <taxon>Rhodospirillales</taxon>
        <taxon>Oceanibaculaceae</taxon>
        <taxon>Oceanibaculum</taxon>
    </lineage>
</organism>
<proteinExistence type="predicted"/>
<dbReference type="InterPro" id="IPR050706">
    <property type="entry name" value="Cyclic-di-GMP_PDE-like"/>
</dbReference>
<dbReference type="InterPro" id="IPR043128">
    <property type="entry name" value="Rev_trsase/Diguanyl_cyclase"/>
</dbReference>
<feature type="domain" description="EAL" evidence="2">
    <location>
        <begin position="23"/>
        <end position="276"/>
    </location>
</feature>
<dbReference type="InterPro" id="IPR000644">
    <property type="entry name" value="CBS_dom"/>
</dbReference>
<evidence type="ECO:0000313" key="5">
    <source>
        <dbReference type="EMBL" id="RKQ68494.1"/>
    </source>
</evidence>
<dbReference type="Gene3D" id="3.20.20.450">
    <property type="entry name" value="EAL domain"/>
    <property type="match status" value="1"/>
</dbReference>
<dbReference type="InterPro" id="IPR001633">
    <property type="entry name" value="EAL_dom"/>
</dbReference>
<dbReference type="InterPro" id="IPR046342">
    <property type="entry name" value="CBS_dom_sf"/>
</dbReference>
<dbReference type="GO" id="GO:0071111">
    <property type="term" value="F:cyclic-guanylate-specific phosphodiesterase activity"/>
    <property type="evidence" value="ECO:0007669"/>
    <property type="project" value="InterPro"/>
</dbReference>
<dbReference type="Gene3D" id="3.10.580.10">
    <property type="entry name" value="CBS-domain"/>
    <property type="match status" value="1"/>
</dbReference>
<dbReference type="Proteomes" id="UP000277424">
    <property type="component" value="Unassembled WGS sequence"/>
</dbReference>
<dbReference type="PROSITE" id="PS51371">
    <property type="entry name" value="CBS"/>
    <property type="match status" value="1"/>
</dbReference>
<dbReference type="OrthoDB" id="7251575at2"/>
<dbReference type="AlphaFoldDB" id="A0A420WBV3"/>
<dbReference type="SMART" id="SM00052">
    <property type="entry name" value="EAL"/>
    <property type="match status" value="1"/>
</dbReference>
<dbReference type="SUPFAM" id="SSF141868">
    <property type="entry name" value="EAL domain-like"/>
    <property type="match status" value="1"/>
</dbReference>
<dbReference type="SUPFAM" id="SSF54631">
    <property type="entry name" value="CBS-domain pair"/>
    <property type="match status" value="1"/>
</dbReference>
<sequence length="613" mass="68783">MSFNRDDLSDGGGTILPAITIGRRSADANARFLASLREHIDYAFQPIVNIRSGTCYGYEALLRGAETIGFKNIQQLFDHAYSENLLHKADMLLREKAIAKFAQLPGSTERKLFFNLDPRLLESPDYQPNQTLPIIERHGIDPRSVCFELTERHDTSNIADSMRVLRSYRTQSYLLAIDDFGTGFSGLKLLYDYQPDKVKIDRFFITGIERDPKKKLFVSTIVDLAHVLGIIVVAEGVETEAELITCRDIGCDLVQGYFVARPTTELAQIQDHYEHVAQITLRDRRASRDGNAGDRLAMEFIQPLTVDTDMKDVFETFRTNKQRTFFPVIDRQGEPIGIVREEALKDYIYSPYGRDLIHNKAYGKALKDFITHCPVADIHDDTGKILEIFALAENAEGILIVTDQRYVGFLSTTSLLRLINEKNVATARDQNPLTKLPGNNSIHAYVATAATDPELAVTLVYFDFDNFKPFNDTYGFRQGDRAILLFAELLQKHFVNRAALIGHVGGDDFFLALEGVAPESAAEMVSDLCRTFAEDIASFYDSEARAKGYIDATDRDGQPHRYRLMTCSAALLHVPAGRRCWSPDTMMDTVGKLKKQAKGAENGMAVQILDSAD</sequence>
<name>A0A420WBV3_9PROT</name>
<dbReference type="Pfam" id="PF00563">
    <property type="entry name" value="EAL"/>
    <property type="match status" value="1"/>
</dbReference>
<dbReference type="CDD" id="cd01948">
    <property type="entry name" value="EAL"/>
    <property type="match status" value="1"/>
</dbReference>
<dbReference type="Gene3D" id="3.30.70.270">
    <property type="match status" value="1"/>
</dbReference>
<gene>
    <name evidence="5" type="ORF">BCL74_2974</name>
</gene>
<protein>
    <submittedName>
        <fullName evidence="5">Diguanylate cyclase (GGDEF)-like protein</fullName>
    </submittedName>
</protein>
<dbReference type="RefSeq" id="WP_121221172.1">
    <property type="nucleotide sequence ID" value="NZ_RBIG01000003.1"/>
</dbReference>
<dbReference type="SMART" id="SM00267">
    <property type="entry name" value="GGDEF"/>
    <property type="match status" value="1"/>
</dbReference>
<dbReference type="PROSITE" id="PS50887">
    <property type="entry name" value="GGDEF"/>
    <property type="match status" value="1"/>
</dbReference>
<evidence type="ECO:0000259" key="2">
    <source>
        <dbReference type="PROSITE" id="PS50883"/>
    </source>
</evidence>